<protein>
    <submittedName>
        <fullName evidence="1">Uncharacterized protein</fullName>
    </submittedName>
</protein>
<dbReference type="Proteomes" id="UP001606134">
    <property type="component" value="Unassembled WGS sequence"/>
</dbReference>
<evidence type="ECO:0000313" key="1">
    <source>
        <dbReference type="EMBL" id="MFG6490307.1"/>
    </source>
</evidence>
<keyword evidence="2" id="KW-1185">Reference proteome</keyword>
<dbReference type="RefSeq" id="WP_394417272.1">
    <property type="nucleotide sequence ID" value="NZ_JBIGIC010000021.1"/>
</dbReference>
<accession>A0ABW7HK52</accession>
<reference evidence="1 2" key="1">
    <citation type="submission" date="2024-08" db="EMBL/GenBank/DDBJ databases">
        <authorList>
            <person name="Lu H."/>
        </authorList>
    </citation>
    <scope>NUCLEOTIDE SEQUENCE [LARGE SCALE GENOMIC DNA]</scope>
    <source>
        <strain evidence="1 2">BYS78W</strain>
    </source>
</reference>
<proteinExistence type="predicted"/>
<comment type="caution">
    <text evidence="1">The sequence shown here is derived from an EMBL/GenBank/DDBJ whole genome shotgun (WGS) entry which is preliminary data.</text>
</comment>
<evidence type="ECO:0000313" key="2">
    <source>
        <dbReference type="Proteomes" id="UP001606134"/>
    </source>
</evidence>
<dbReference type="EMBL" id="JBIGIC010000021">
    <property type="protein sequence ID" value="MFG6490307.1"/>
    <property type="molecule type" value="Genomic_DNA"/>
</dbReference>
<organism evidence="1 2">
    <name type="scientific">Pelomonas candidula</name>
    <dbReference type="NCBI Taxonomy" id="3299025"/>
    <lineage>
        <taxon>Bacteria</taxon>
        <taxon>Pseudomonadati</taxon>
        <taxon>Pseudomonadota</taxon>
        <taxon>Betaproteobacteria</taxon>
        <taxon>Burkholderiales</taxon>
        <taxon>Sphaerotilaceae</taxon>
        <taxon>Roseateles</taxon>
    </lineage>
</organism>
<gene>
    <name evidence="1" type="ORF">ACG04R_26795</name>
</gene>
<name>A0ABW7HK52_9BURK</name>
<sequence length="142" mass="15278">MAEVVIDTGSFSASKPGANITGAIHLQCGDDQFPDARWNDFPVIVLAWWLKGLLSLVRGQASECEAFFMDGPYRFTVRLIDGQTARITFKRAGGLTEKDVAFSALFASVAVAGAAAVHECRARGWDNSDLDELAQLVAQASI</sequence>